<comment type="caution">
    <text evidence="1">The sequence shown here is derived from an EMBL/GenBank/DDBJ whole genome shotgun (WGS) entry which is preliminary data.</text>
</comment>
<dbReference type="InterPro" id="IPR021352">
    <property type="entry name" value="DUF2971"/>
</dbReference>
<dbReference type="AlphaFoldDB" id="A0A0F9TD40"/>
<name>A0A0F9TD40_9ZZZZ</name>
<evidence type="ECO:0008006" key="2">
    <source>
        <dbReference type="Google" id="ProtNLM"/>
    </source>
</evidence>
<protein>
    <recommendedName>
        <fullName evidence="2">DUF2971 domain-containing protein</fullName>
    </recommendedName>
</protein>
<organism evidence="1">
    <name type="scientific">marine sediment metagenome</name>
    <dbReference type="NCBI Taxonomy" id="412755"/>
    <lineage>
        <taxon>unclassified sequences</taxon>
        <taxon>metagenomes</taxon>
        <taxon>ecological metagenomes</taxon>
    </lineage>
</organism>
<evidence type="ECO:0000313" key="1">
    <source>
        <dbReference type="EMBL" id="KKN39423.1"/>
    </source>
</evidence>
<dbReference type="EMBL" id="LAZR01001766">
    <property type="protein sequence ID" value="KKN39423.1"/>
    <property type="molecule type" value="Genomic_DNA"/>
</dbReference>
<dbReference type="Pfam" id="PF11185">
    <property type="entry name" value="DUF2971"/>
    <property type="match status" value="1"/>
</dbReference>
<reference evidence="1" key="1">
    <citation type="journal article" date="2015" name="Nature">
        <title>Complex archaea that bridge the gap between prokaryotes and eukaryotes.</title>
        <authorList>
            <person name="Spang A."/>
            <person name="Saw J.H."/>
            <person name="Jorgensen S.L."/>
            <person name="Zaremba-Niedzwiedzka K."/>
            <person name="Martijn J."/>
            <person name="Lind A.E."/>
            <person name="van Eijk R."/>
            <person name="Schleper C."/>
            <person name="Guy L."/>
            <person name="Ettema T.J."/>
        </authorList>
    </citation>
    <scope>NUCLEOTIDE SEQUENCE</scope>
</reference>
<accession>A0A0F9TD40</accession>
<gene>
    <name evidence="1" type="ORF">LCGC14_0743770</name>
</gene>
<proteinExistence type="predicted"/>
<sequence>MPASDSIAYKFRPGLQAATLDDKKVPTDHTASIFRDRALYFNSISGFNDPFESKFICPEKPENDAHAFRSILNRIISAIGGSAAEVNLFLANPLARWFMFELASRDYEQASIIIELEHLYRNYLYQIGTLCLNQGFDDILSWSHYANNHTGIAIGFDVNELYQSKENYFPIPKGGDSGTSNTGTPKHGIFVAETPISITYVSDQIPIDIMSYTPNDFARLSLSTKSLHWGYEREVRYLAIPRRKSISYGNVLNIIRAPFLEHVDNLAECRVYRSTTWGVEDGKMVNFMDLQDQALLDALKSCFHPPNRYPLRHVYSQITSLMMPPDSVSNISIEFKHPTALKEVIFGSQARREDVLRQARWIKKLGHYDHVKFYQMLASTSRFAIQRMDV</sequence>